<proteinExistence type="predicted"/>
<comment type="caution">
    <text evidence="3">The sequence shown here is derived from an EMBL/GenBank/DDBJ whole genome shotgun (WGS) entry which is preliminary data.</text>
</comment>
<dbReference type="PANTHER" id="PTHR37477:SF1">
    <property type="entry name" value="COBALT-PRECORRIN-5A HYDROLASE"/>
    <property type="match status" value="1"/>
</dbReference>
<evidence type="ECO:0000259" key="2">
    <source>
        <dbReference type="Pfam" id="PF11760"/>
    </source>
</evidence>
<keyword evidence="4" id="KW-1185">Reference proteome</keyword>
<dbReference type="Pfam" id="PF01890">
    <property type="entry name" value="CbiG_C"/>
    <property type="match status" value="1"/>
</dbReference>
<dbReference type="SUPFAM" id="SSF159664">
    <property type="entry name" value="CobE/GbiG C-terminal domain-like"/>
    <property type="match status" value="1"/>
</dbReference>
<dbReference type="InterPro" id="IPR036518">
    <property type="entry name" value="CobE/GbiG_C_sf"/>
</dbReference>
<dbReference type="InterPro" id="IPR052553">
    <property type="entry name" value="CbiG_hydrolase"/>
</dbReference>
<protein>
    <submittedName>
        <fullName evidence="3">Cobalt-precorrin 5A hydrolase</fullName>
        <ecNumber evidence="3">3.7.1.12</ecNumber>
    </submittedName>
</protein>
<dbReference type="Gene3D" id="3.40.50.11220">
    <property type="match status" value="1"/>
</dbReference>
<gene>
    <name evidence="3" type="ORF">J2Z76_000920</name>
</gene>
<evidence type="ECO:0000313" key="4">
    <source>
        <dbReference type="Proteomes" id="UP001519342"/>
    </source>
</evidence>
<evidence type="ECO:0000259" key="1">
    <source>
        <dbReference type="Pfam" id="PF01890"/>
    </source>
</evidence>
<dbReference type="Pfam" id="PF11760">
    <property type="entry name" value="CbiG_N"/>
    <property type="match status" value="1"/>
</dbReference>
<sequence length="346" mass="37931">MNIDIYAFSSNGAKLCDKIIEGLKEPDLTAYVPEKYVNSACNVVIRQENLYKSTEKSFKDKNCIVFVGAVGIAVRAIAPFVRSKKTDPAVICVDEKGLNVISLLSGHIGGANQLARKIAEITGGDPIITTATDINGKFAVDEWANNKSMHILSLKSARDIAADILENKKIGLCCDFNIKGEIPEEIDINEKEIGVCVSLDSNKKPFKNTLNLIPKIISIGVGCRKGTPCNTIYNAIKDILSENEISHFAINSINSIDLKKEEEGILKTSKIFKVPFYTYTKEELNDLEGKFSNSDFVKSIAGVDSVCERASMIGNKNKKLIISKTIKNSVTVAASIDDYAVNFEYK</sequence>
<name>A0ABS4GBJ7_9FIRM</name>
<dbReference type="RefSeq" id="WP_209510814.1">
    <property type="nucleotide sequence ID" value="NZ_JAGGKS010000002.1"/>
</dbReference>
<dbReference type="SUPFAM" id="SSF159672">
    <property type="entry name" value="CbiG N-terminal domain-like"/>
    <property type="match status" value="1"/>
</dbReference>
<feature type="domain" description="CobE/GbiG C-terminal" evidence="1">
    <location>
        <begin position="217"/>
        <end position="334"/>
    </location>
</feature>
<feature type="domain" description="Cobalamin synthesis G N-terminal" evidence="2">
    <location>
        <begin position="54"/>
        <end position="133"/>
    </location>
</feature>
<dbReference type="InterPro" id="IPR038029">
    <property type="entry name" value="GbiG_N_sf"/>
</dbReference>
<dbReference type="InterPro" id="IPR002750">
    <property type="entry name" value="CobE/GbiG_C"/>
</dbReference>
<dbReference type="EC" id="3.7.1.12" evidence="3"/>
<accession>A0ABS4GBJ7</accession>
<dbReference type="EMBL" id="JAGGKS010000002">
    <property type="protein sequence ID" value="MBP1925063.1"/>
    <property type="molecule type" value="Genomic_DNA"/>
</dbReference>
<organism evidence="3 4">
    <name type="scientific">Sedimentibacter acidaminivorans</name>
    <dbReference type="NCBI Taxonomy" id="913099"/>
    <lineage>
        <taxon>Bacteria</taxon>
        <taxon>Bacillati</taxon>
        <taxon>Bacillota</taxon>
        <taxon>Tissierellia</taxon>
        <taxon>Sedimentibacter</taxon>
    </lineage>
</organism>
<dbReference type="PANTHER" id="PTHR37477">
    <property type="entry name" value="COBALT-PRECORRIN-5A HYDROLASE"/>
    <property type="match status" value="1"/>
</dbReference>
<dbReference type="Proteomes" id="UP001519342">
    <property type="component" value="Unassembled WGS sequence"/>
</dbReference>
<evidence type="ECO:0000313" key="3">
    <source>
        <dbReference type="EMBL" id="MBP1925063.1"/>
    </source>
</evidence>
<dbReference type="GO" id="GO:0043779">
    <property type="term" value="F:cobalt-precorrin-5A acetaldehyde-lyase activity"/>
    <property type="evidence" value="ECO:0007669"/>
    <property type="project" value="UniProtKB-EC"/>
</dbReference>
<dbReference type="Gene3D" id="3.30.420.180">
    <property type="entry name" value="CobE/GbiG C-terminal domain"/>
    <property type="match status" value="1"/>
</dbReference>
<dbReference type="InterPro" id="IPR021744">
    <property type="entry name" value="CbiG_N"/>
</dbReference>
<keyword evidence="3" id="KW-0378">Hydrolase</keyword>
<reference evidence="3 4" key="1">
    <citation type="submission" date="2021-03" db="EMBL/GenBank/DDBJ databases">
        <title>Genomic Encyclopedia of Type Strains, Phase IV (KMG-IV): sequencing the most valuable type-strain genomes for metagenomic binning, comparative biology and taxonomic classification.</title>
        <authorList>
            <person name="Goeker M."/>
        </authorList>
    </citation>
    <scope>NUCLEOTIDE SEQUENCE [LARGE SCALE GENOMIC DNA]</scope>
    <source>
        <strain evidence="3 4">DSM 24004</strain>
    </source>
</reference>